<feature type="domain" description="Acyltransferase 3" evidence="3">
    <location>
        <begin position="182"/>
        <end position="599"/>
    </location>
</feature>
<feature type="transmembrane region" description="Helical" evidence="2">
    <location>
        <begin position="546"/>
        <end position="570"/>
    </location>
</feature>
<keyword evidence="2" id="KW-0472">Membrane</keyword>
<dbReference type="EMBL" id="CAWUON010000125">
    <property type="protein sequence ID" value="CAK7273927.1"/>
    <property type="molecule type" value="Genomic_DNA"/>
</dbReference>
<dbReference type="PANTHER" id="PTHR23028">
    <property type="entry name" value="ACETYLTRANSFERASE"/>
    <property type="match status" value="1"/>
</dbReference>
<feature type="region of interest" description="Disordered" evidence="1">
    <location>
        <begin position="46"/>
        <end position="74"/>
    </location>
</feature>
<dbReference type="Pfam" id="PF01757">
    <property type="entry name" value="Acyl_transf_3"/>
    <property type="match status" value="1"/>
</dbReference>
<dbReference type="PANTHER" id="PTHR23028:SF134">
    <property type="entry name" value="PUTATIVE (AFU_ORTHOLOGUE AFUA_4G08520)-RELATED"/>
    <property type="match status" value="1"/>
</dbReference>
<feature type="transmembrane region" description="Helical" evidence="2">
    <location>
        <begin position="516"/>
        <end position="534"/>
    </location>
</feature>
<evidence type="ECO:0000256" key="2">
    <source>
        <dbReference type="SAM" id="Phobius"/>
    </source>
</evidence>
<keyword evidence="2" id="KW-1133">Transmembrane helix</keyword>
<proteinExistence type="predicted"/>
<feature type="transmembrane region" description="Helical" evidence="2">
    <location>
        <begin position="87"/>
        <end position="114"/>
    </location>
</feature>
<comment type="caution">
    <text evidence="4">The sequence shown here is derived from an EMBL/GenBank/DDBJ whole genome shotgun (WGS) entry which is preliminary data.</text>
</comment>
<evidence type="ECO:0000256" key="1">
    <source>
        <dbReference type="SAM" id="MobiDB-lite"/>
    </source>
</evidence>
<protein>
    <recommendedName>
        <fullName evidence="3">Acyltransferase 3 domain-containing protein</fullName>
    </recommendedName>
</protein>
<evidence type="ECO:0000313" key="4">
    <source>
        <dbReference type="EMBL" id="CAK7273927.1"/>
    </source>
</evidence>
<accession>A0ABP0E383</accession>
<dbReference type="InterPro" id="IPR050879">
    <property type="entry name" value="Acyltransferase_3"/>
</dbReference>
<keyword evidence="5" id="KW-1185">Reference proteome</keyword>
<sequence>MANASIRSLRRWASSQIMPVYDRLPASEQVDESDLKHDMAVEIASMSGRSDSGSSGSSSDSNSSSSSSSGSFSGYNHPRHRSLLARLLHLIFAALYNLLTGLISLPIFLFRLLLLPFRLGRLTTLCCAPSSSFSTPHASHTPVGPGRWPALFARLEEFQLLVPSFLHPVVPGTPPKKLHPTAYLDGLRGVAAFLVVWHHASLLWFSWSIHHGYGSDKDAHLFIQLPIIRLAIAGPPQVSVFFVISGYALSYKPLRLSRQGRVAEAGEAIHSGVFRRHMRLFLMPLLVSFVAAILTYLDLYGGKDWKGVAISTRRPPQAGSLWGQLSHWARSFLTMANPLSASLSRGMFFMYDQNEWTLPVEFDMSMMLFLCQAALNRTRPRIRIMVMSCLALFALLNIHWQAFLFLAGMVICDLHFEFQGLGVATTRPADTNGMPVATALSAATLTAPTTMASAPSARARHRRYRWTICKCLCFVACLYLLSIPEDGHGAARTPGYVTLVRWLPAHHKSQRALDNWYMPLAAVGLVFTIDRTPALQRIFTHPFPQYLGYISYSMYLIHGTVIFTLGHWAARKAAAVTGTDTQWQYGLAVSVSAVVVWAVTIVLSDLATRTIDAKAVSFGRVIYERWSQPEKEEPDLLPRTR</sequence>
<feature type="transmembrane region" description="Helical" evidence="2">
    <location>
        <begin position="582"/>
        <end position="604"/>
    </location>
</feature>
<evidence type="ECO:0000313" key="5">
    <source>
        <dbReference type="Proteomes" id="UP001642502"/>
    </source>
</evidence>
<evidence type="ECO:0000259" key="3">
    <source>
        <dbReference type="Pfam" id="PF01757"/>
    </source>
</evidence>
<gene>
    <name evidence="4" type="ORF">SEPCBS119000_005909</name>
</gene>
<keyword evidence="2" id="KW-0812">Transmembrane</keyword>
<feature type="transmembrane region" description="Helical" evidence="2">
    <location>
        <begin position="227"/>
        <end position="249"/>
    </location>
</feature>
<name>A0ABP0E383_9PEZI</name>
<feature type="transmembrane region" description="Helical" evidence="2">
    <location>
        <begin position="356"/>
        <end position="375"/>
    </location>
</feature>
<feature type="transmembrane region" description="Helical" evidence="2">
    <location>
        <begin position="466"/>
        <end position="483"/>
    </location>
</feature>
<reference evidence="4 5" key="1">
    <citation type="submission" date="2024-01" db="EMBL/GenBank/DDBJ databases">
        <authorList>
            <person name="Allen C."/>
            <person name="Tagirdzhanova G."/>
        </authorList>
    </citation>
    <scope>NUCLEOTIDE SEQUENCE [LARGE SCALE GENOMIC DNA]</scope>
    <source>
        <strain evidence="4 5">CBS 119000</strain>
    </source>
</reference>
<feature type="transmembrane region" description="Helical" evidence="2">
    <location>
        <begin position="436"/>
        <end position="454"/>
    </location>
</feature>
<feature type="transmembrane region" description="Helical" evidence="2">
    <location>
        <begin position="280"/>
        <end position="297"/>
    </location>
</feature>
<organism evidence="4 5">
    <name type="scientific">Sporothrix epigloea</name>
    <dbReference type="NCBI Taxonomy" id="1892477"/>
    <lineage>
        <taxon>Eukaryota</taxon>
        <taxon>Fungi</taxon>
        <taxon>Dikarya</taxon>
        <taxon>Ascomycota</taxon>
        <taxon>Pezizomycotina</taxon>
        <taxon>Sordariomycetes</taxon>
        <taxon>Sordariomycetidae</taxon>
        <taxon>Ophiostomatales</taxon>
        <taxon>Ophiostomataceae</taxon>
        <taxon>Sporothrix</taxon>
    </lineage>
</organism>
<feature type="transmembrane region" description="Helical" evidence="2">
    <location>
        <begin position="387"/>
        <end position="416"/>
    </location>
</feature>
<dbReference type="Proteomes" id="UP001642502">
    <property type="component" value="Unassembled WGS sequence"/>
</dbReference>
<dbReference type="InterPro" id="IPR002656">
    <property type="entry name" value="Acyl_transf_3_dom"/>
</dbReference>